<protein>
    <recommendedName>
        <fullName evidence="7">Transmembrane protein 196</fullName>
    </recommendedName>
</protein>
<evidence type="ECO:0000256" key="8">
    <source>
        <dbReference type="SAM" id="MobiDB-lite"/>
    </source>
</evidence>
<dbReference type="PANTHER" id="PTHR28681">
    <property type="entry name" value="TRANSMEMBRANE PROTEIN 196"/>
    <property type="match status" value="1"/>
</dbReference>
<evidence type="ECO:0000256" key="2">
    <source>
        <dbReference type="ARBA" id="ARBA00004496"/>
    </source>
</evidence>
<dbReference type="AlphaFoldDB" id="A0AAD9UJL4"/>
<reference evidence="10" key="1">
    <citation type="journal article" date="2023" name="Mol. Biol. Evol.">
        <title>Third-Generation Sequencing Reveals the Adaptive Role of the Epigenome in Three Deep-Sea Polychaetes.</title>
        <authorList>
            <person name="Perez M."/>
            <person name="Aroh O."/>
            <person name="Sun Y."/>
            <person name="Lan Y."/>
            <person name="Juniper S.K."/>
            <person name="Young C.R."/>
            <person name="Angers B."/>
            <person name="Qian P.Y."/>
        </authorList>
    </citation>
    <scope>NUCLEOTIDE SEQUENCE</scope>
    <source>
        <strain evidence="10">R07B-5</strain>
    </source>
</reference>
<name>A0AAD9UJL4_RIDPI</name>
<feature type="region of interest" description="Disordered" evidence="8">
    <location>
        <begin position="198"/>
        <end position="223"/>
    </location>
</feature>
<keyword evidence="5 9" id="KW-1133">Transmembrane helix</keyword>
<evidence type="ECO:0000256" key="6">
    <source>
        <dbReference type="ARBA" id="ARBA00023136"/>
    </source>
</evidence>
<keyword evidence="11" id="KW-1185">Reference proteome</keyword>
<evidence type="ECO:0000313" key="11">
    <source>
        <dbReference type="Proteomes" id="UP001209878"/>
    </source>
</evidence>
<comment type="caution">
    <text evidence="10">The sequence shown here is derived from an EMBL/GenBank/DDBJ whole genome shotgun (WGS) entry which is preliminary data.</text>
</comment>
<dbReference type="InterPro" id="IPR007237">
    <property type="entry name" value="CD20-like"/>
</dbReference>
<sequence>MWAVTIAVLVLSVFHLLLGFISMCVGIAASIQADVWLAHSVSPIWSGGFFIITGALGFACAKKKTAYMIMCFMAFSMVSLVTAIVSIQLLRLGLVNQTTDGSVYEKEHKDSLILIALSCAGVECLFCVASSFVSCRLAKAAKAQLAEKTVGTFYIQDGKYGRHLDLSQERVDYEDTGVDNVTMNGNTVPAQPDTVHIRMRNETGSDATETENGSDAGTDDCMG</sequence>
<gene>
    <name evidence="10" type="ORF">NP493_46g04037</name>
</gene>
<evidence type="ECO:0000313" key="10">
    <source>
        <dbReference type="EMBL" id="KAK2191756.1"/>
    </source>
</evidence>
<dbReference type="PANTHER" id="PTHR28681:SF1">
    <property type="entry name" value="TRANSMEMBRANE PROTEIN 196"/>
    <property type="match status" value="1"/>
</dbReference>
<keyword evidence="3" id="KW-0963">Cytoplasm</keyword>
<dbReference type="InterPro" id="IPR037661">
    <property type="entry name" value="TMEM196"/>
</dbReference>
<evidence type="ECO:0000256" key="7">
    <source>
        <dbReference type="ARBA" id="ARBA00044525"/>
    </source>
</evidence>
<organism evidence="10 11">
    <name type="scientific">Ridgeia piscesae</name>
    <name type="common">Tubeworm</name>
    <dbReference type="NCBI Taxonomy" id="27915"/>
    <lineage>
        <taxon>Eukaryota</taxon>
        <taxon>Metazoa</taxon>
        <taxon>Spiralia</taxon>
        <taxon>Lophotrochozoa</taxon>
        <taxon>Annelida</taxon>
        <taxon>Polychaeta</taxon>
        <taxon>Sedentaria</taxon>
        <taxon>Canalipalpata</taxon>
        <taxon>Sabellida</taxon>
        <taxon>Siboglinidae</taxon>
        <taxon>Ridgeia</taxon>
    </lineage>
</organism>
<dbReference type="Proteomes" id="UP001209878">
    <property type="component" value="Unassembled WGS sequence"/>
</dbReference>
<evidence type="ECO:0000256" key="9">
    <source>
        <dbReference type="SAM" id="Phobius"/>
    </source>
</evidence>
<feature type="compositionally biased region" description="Polar residues" evidence="8">
    <location>
        <begin position="204"/>
        <end position="215"/>
    </location>
</feature>
<dbReference type="EMBL" id="JAODUO010000046">
    <property type="protein sequence ID" value="KAK2191756.1"/>
    <property type="molecule type" value="Genomic_DNA"/>
</dbReference>
<keyword evidence="6 9" id="KW-0472">Membrane</keyword>
<proteinExistence type="predicted"/>
<feature type="transmembrane region" description="Helical" evidence="9">
    <location>
        <begin position="68"/>
        <end position="91"/>
    </location>
</feature>
<comment type="subcellular location">
    <subcellularLocation>
        <location evidence="2">Cytoplasm</location>
    </subcellularLocation>
    <subcellularLocation>
        <location evidence="1">Membrane</location>
        <topology evidence="1">Multi-pass membrane protein</topology>
    </subcellularLocation>
</comment>
<dbReference type="GO" id="GO:0005737">
    <property type="term" value="C:cytoplasm"/>
    <property type="evidence" value="ECO:0007669"/>
    <property type="project" value="UniProtKB-SubCell"/>
</dbReference>
<evidence type="ECO:0000256" key="3">
    <source>
        <dbReference type="ARBA" id="ARBA00022490"/>
    </source>
</evidence>
<feature type="transmembrane region" description="Helical" evidence="9">
    <location>
        <begin position="111"/>
        <end position="133"/>
    </location>
</feature>
<keyword evidence="4 9" id="KW-0812">Transmembrane</keyword>
<evidence type="ECO:0000256" key="1">
    <source>
        <dbReference type="ARBA" id="ARBA00004141"/>
    </source>
</evidence>
<evidence type="ECO:0000256" key="5">
    <source>
        <dbReference type="ARBA" id="ARBA00022989"/>
    </source>
</evidence>
<accession>A0AAD9UJL4</accession>
<dbReference type="GO" id="GO:0016020">
    <property type="term" value="C:membrane"/>
    <property type="evidence" value="ECO:0007669"/>
    <property type="project" value="UniProtKB-SubCell"/>
</dbReference>
<evidence type="ECO:0000256" key="4">
    <source>
        <dbReference type="ARBA" id="ARBA00022692"/>
    </source>
</evidence>
<dbReference type="Pfam" id="PF04103">
    <property type="entry name" value="CD20"/>
    <property type="match status" value="1"/>
</dbReference>
<feature type="transmembrane region" description="Helical" evidence="9">
    <location>
        <begin position="43"/>
        <end position="61"/>
    </location>
</feature>